<proteinExistence type="predicted"/>
<keyword evidence="1" id="KW-0675">Receptor</keyword>
<keyword evidence="1" id="KW-0418">Kinase</keyword>
<evidence type="ECO:0000313" key="1">
    <source>
        <dbReference type="EMBL" id="GER52908.1"/>
    </source>
</evidence>
<dbReference type="GO" id="GO:0016301">
    <property type="term" value="F:kinase activity"/>
    <property type="evidence" value="ECO:0007669"/>
    <property type="project" value="UniProtKB-KW"/>
</dbReference>
<accession>A0A5A7R658</accession>
<protein>
    <submittedName>
        <fullName evidence="1">Leucine-rich receptor-like protein kinase family protein</fullName>
    </submittedName>
</protein>
<dbReference type="AlphaFoldDB" id="A0A5A7R658"/>
<dbReference type="Proteomes" id="UP000325081">
    <property type="component" value="Unassembled WGS sequence"/>
</dbReference>
<dbReference type="EMBL" id="BKCP01010514">
    <property type="protein sequence ID" value="GER52908.1"/>
    <property type="molecule type" value="Genomic_DNA"/>
</dbReference>
<gene>
    <name evidence="1" type="ORF">STAS_30381</name>
</gene>
<evidence type="ECO:0000313" key="2">
    <source>
        <dbReference type="Proteomes" id="UP000325081"/>
    </source>
</evidence>
<keyword evidence="1" id="KW-0808">Transferase</keyword>
<name>A0A5A7R658_STRAF</name>
<keyword evidence="2" id="KW-1185">Reference proteome</keyword>
<organism evidence="1 2">
    <name type="scientific">Striga asiatica</name>
    <name type="common">Asiatic witchweed</name>
    <name type="synonym">Buchnera asiatica</name>
    <dbReference type="NCBI Taxonomy" id="4170"/>
    <lineage>
        <taxon>Eukaryota</taxon>
        <taxon>Viridiplantae</taxon>
        <taxon>Streptophyta</taxon>
        <taxon>Embryophyta</taxon>
        <taxon>Tracheophyta</taxon>
        <taxon>Spermatophyta</taxon>
        <taxon>Magnoliopsida</taxon>
        <taxon>eudicotyledons</taxon>
        <taxon>Gunneridae</taxon>
        <taxon>Pentapetalae</taxon>
        <taxon>asterids</taxon>
        <taxon>lamiids</taxon>
        <taxon>Lamiales</taxon>
        <taxon>Orobanchaceae</taxon>
        <taxon>Buchnereae</taxon>
        <taxon>Striga</taxon>
    </lineage>
</organism>
<sequence>MLGLLHSFLSCSAQLIELLGKQKPFADDSHRHLLSPHPPLPASASCEEVRSILEFRKGIKSHPSDLFFSSWIPPASSSACYDDLYDAICYTAASAVVVAALDGLDLTCELKFWIPARRSVISTDRVCPRRCEETKGDCDLGRQRWMGKGDKCISLLAIVISTDRNKI</sequence>
<reference evidence="2" key="1">
    <citation type="journal article" date="2019" name="Curr. Biol.">
        <title>Genome Sequence of Striga asiatica Provides Insight into the Evolution of Plant Parasitism.</title>
        <authorList>
            <person name="Yoshida S."/>
            <person name="Kim S."/>
            <person name="Wafula E.K."/>
            <person name="Tanskanen J."/>
            <person name="Kim Y.M."/>
            <person name="Honaas L."/>
            <person name="Yang Z."/>
            <person name="Spallek T."/>
            <person name="Conn C.E."/>
            <person name="Ichihashi Y."/>
            <person name="Cheong K."/>
            <person name="Cui S."/>
            <person name="Der J.P."/>
            <person name="Gundlach H."/>
            <person name="Jiao Y."/>
            <person name="Hori C."/>
            <person name="Ishida J.K."/>
            <person name="Kasahara H."/>
            <person name="Kiba T."/>
            <person name="Kim M.S."/>
            <person name="Koo N."/>
            <person name="Laohavisit A."/>
            <person name="Lee Y.H."/>
            <person name="Lumba S."/>
            <person name="McCourt P."/>
            <person name="Mortimer J.C."/>
            <person name="Mutuku J.M."/>
            <person name="Nomura T."/>
            <person name="Sasaki-Sekimoto Y."/>
            <person name="Seto Y."/>
            <person name="Wang Y."/>
            <person name="Wakatake T."/>
            <person name="Sakakibara H."/>
            <person name="Demura T."/>
            <person name="Yamaguchi S."/>
            <person name="Yoneyama K."/>
            <person name="Manabe R.I."/>
            <person name="Nelson D.C."/>
            <person name="Schulman A.H."/>
            <person name="Timko M.P."/>
            <person name="dePamphilis C.W."/>
            <person name="Choi D."/>
            <person name="Shirasu K."/>
        </authorList>
    </citation>
    <scope>NUCLEOTIDE SEQUENCE [LARGE SCALE GENOMIC DNA]</scope>
    <source>
        <strain evidence="2">cv. UVA1</strain>
    </source>
</reference>
<comment type="caution">
    <text evidence="1">The sequence shown here is derived from an EMBL/GenBank/DDBJ whole genome shotgun (WGS) entry which is preliminary data.</text>
</comment>